<protein>
    <submittedName>
        <fullName evidence="3">Glutamine--fructose-6-phosphate transaminase</fullName>
    </submittedName>
</protein>
<sequence>MSLLEQEIQEQPAAVRRFLDAAAQTELPQLVPPVWVAARGTSDNAGRYLQYLAGLRRGTAVGLATSSTIARAGRSLGYDGTVLGISQSGQSPDIVAVLADARRRGVLTVAVTNDPASPLAASADATLELHAGPERSVAATKTYTTSLAAAAVLVAAAGDDATGDRDEELLAALGAVPALMEQVLGSDEGLAAAADLLAAAPTCVVTGRGVGFATAHEVALKLTELTGSTALPLSAADLLHGPIAAVGPRTPLVVVQPAGEDLGTGEVLESALRRGAPVIALGAGDVPDGVVRVPVPQPPLPELAPFLDVLPGQRLALVVAQRRGVDVDQPFALSKVTLTS</sequence>
<dbReference type="AlphaFoldDB" id="A0A4V2F4X1"/>
<dbReference type="PROSITE" id="PS51464">
    <property type="entry name" value="SIS"/>
    <property type="match status" value="2"/>
</dbReference>
<gene>
    <name evidence="3" type="ORF">EV189_0026</name>
</gene>
<dbReference type="SUPFAM" id="SSF53697">
    <property type="entry name" value="SIS domain"/>
    <property type="match status" value="1"/>
</dbReference>
<dbReference type="GO" id="GO:1901135">
    <property type="term" value="P:carbohydrate derivative metabolic process"/>
    <property type="evidence" value="ECO:0007669"/>
    <property type="project" value="InterPro"/>
</dbReference>
<reference evidence="3 4" key="1">
    <citation type="submission" date="2019-02" db="EMBL/GenBank/DDBJ databases">
        <title>Genomic Encyclopedia of Type Strains, Phase IV (KMG-IV): sequencing the most valuable type-strain genomes for metagenomic binning, comparative biology and taxonomic classification.</title>
        <authorList>
            <person name="Goeker M."/>
        </authorList>
    </citation>
    <scope>NUCLEOTIDE SEQUENCE [LARGE SCALE GENOMIC DNA]</scope>
    <source>
        <strain evidence="3 4">DSM 45622</strain>
    </source>
</reference>
<accession>A0A4V2F4X1</accession>
<dbReference type="InterPro" id="IPR001347">
    <property type="entry name" value="SIS_dom"/>
</dbReference>
<dbReference type="Gene3D" id="3.40.50.10490">
    <property type="entry name" value="Glucose-6-phosphate isomerase like protein, domain 1"/>
    <property type="match status" value="2"/>
</dbReference>
<keyword evidence="1" id="KW-0677">Repeat</keyword>
<dbReference type="InterPro" id="IPR035466">
    <property type="entry name" value="GlmS/AgaS_SIS"/>
</dbReference>
<evidence type="ECO:0000313" key="4">
    <source>
        <dbReference type="Proteomes" id="UP000293638"/>
    </source>
</evidence>
<evidence type="ECO:0000259" key="2">
    <source>
        <dbReference type="PROSITE" id="PS51464"/>
    </source>
</evidence>
<name>A0A4V2F4X1_9ACTN</name>
<evidence type="ECO:0000256" key="1">
    <source>
        <dbReference type="ARBA" id="ARBA00022737"/>
    </source>
</evidence>
<feature type="domain" description="SIS" evidence="2">
    <location>
        <begin position="23"/>
        <end position="164"/>
    </location>
</feature>
<dbReference type="CDD" id="cd05008">
    <property type="entry name" value="SIS_GlmS_GlmD_1"/>
    <property type="match status" value="1"/>
</dbReference>
<dbReference type="InterPro" id="IPR046348">
    <property type="entry name" value="SIS_dom_sf"/>
</dbReference>
<dbReference type="Proteomes" id="UP000293638">
    <property type="component" value="Unassembled WGS sequence"/>
</dbReference>
<dbReference type="InterPro" id="IPR035490">
    <property type="entry name" value="GlmS/FrlB_SIS"/>
</dbReference>
<dbReference type="EMBL" id="SGXD01000001">
    <property type="protein sequence ID" value="RZS90799.1"/>
    <property type="molecule type" value="Genomic_DNA"/>
</dbReference>
<dbReference type="PANTHER" id="PTHR10937:SF8">
    <property type="entry name" value="AMINOTRANSFERASE-RELATED"/>
    <property type="match status" value="1"/>
</dbReference>
<keyword evidence="4" id="KW-1185">Reference proteome</keyword>
<dbReference type="PANTHER" id="PTHR10937">
    <property type="entry name" value="GLUCOSAMINE--FRUCTOSE-6-PHOSPHATE AMINOTRANSFERASE, ISOMERIZING"/>
    <property type="match status" value="1"/>
</dbReference>
<dbReference type="Pfam" id="PF01380">
    <property type="entry name" value="SIS"/>
    <property type="match status" value="2"/>
</dbReference>
<evidence type="ECO:0000313" key="3">
    <source>
        <dbReference type="EMBL" id="RZS90799.1"/>
    </source>
</evidence>
<dbReference type="GO" id="GO:0097367">
    <property type="term" value="F:carbohydrate derivative binding"/>
    <property type="evidence" value="ECO:0007669"/>
    <property type="project" value="InterPro"/>
</dbReference>
<dbReference type="CDD" id="cd05009">
    <property type="entry name" value="SIS_GlmS_GlmD_2"/>
    <property type="match status" value="1"/>
</dbReference>
<proteinExistence type="predicted"/>
<dbReference type="RefSeq" id="WP_165400044.1">
    <property type="nucleotide sequence ID" value="NZ_SGXD01000001.1"/>
</dbReference>
<feature type="domain" description="SIS" evidence="2">
    <location>
        <begin position="193"/>
        <end position="330"/>
    </location>
</feature>
<organism evidence="3 4">
    <name type="scientific">Motilibacter rhizosphaerae</name>
    <dbReference type="NCBI Taxonomy" id="598652"/>
    <lineage>
        <taxon>Bacteria</taxon>
        <taxon>Bacillati</taxon>
        <taxon>Actinomycetota</taxon>
        <taxon>Actinomycetes</taxon>
        <taxon>Motilibacterales</taxon>
        <taxon>Motilibacteraceae</taxon>
        <taxon>Motilibacter</taxon>
    </lineage>
</organism>
<comment type="caution">
    <text evidence="3">The sequence shown here is derived from an EMBL/GenBank/DDBJ whole genome shotgun (WGS) entry which is preliminary data.</text>
</comment>